<accession>A0A8S1Q7A8</accession>
<dbReference type="AlphaFoldDB" id="A0A8S1Q7A8"/>
<evidence type="ECO:0000313" key="4">
    <source>
        <dbReference type="Proteomes" id="UP000692954"/>
    </source>
</evidence>
<name>A0A8S1Q7A8_9CILI</name>
<keyword evidence="1" id="KW-0175">Coiled coil</keyword>
<feature type="coiled-coil region" evidence="1">
    <location>
        <begin position="322"/>
        <end position="349"/>
    </location>
</feature>
<dbReference type="Proteomes" id="UP000692954">
    <property type="component" value="Unassembled WGS sequence"/>
</dbReference>
<protein>
    <submittedName>
        <fullName evidence="3">Uncharacterized protein</fullName>
    </submittedName>
</protein>
<evidence type="ECO:0000256" key="1">
    <source>
        <dbReference type="SAM" id="Coils"/>
    </source>
</evidence>
<feature type="coiled-coil region" evidence="1">
    <location>
        <begin position="454"/>
        <end position="563"/>
    </location>
</feature>
<organism evidence="3 4">
    <name type="scientific">Paramecium sonneborni</name>
    <dbReference type="NCBI Taxonomy" id="65129"/>
    <lineage>
        <taxon>Eukaryota</taxon>
        <taxon>Sar</taxon>
        <taxon>Alveolata</taxon>
        <taxon>Ciliophora</taxon>
        <taxon>Intramacronucleata</taxon>
        <taxon>Oligohymenophorea</taxon>
        <taxon>Peniculida</taxon>
        <taxon>Parameciidae</taxon>
        <taxon>Paramecium</taxon>
    </lineage>
</organism>
<proteinExistence type="predicted"/>
<feature type="region of interest" description="Disordered" evidence="2">
    <location>
        <begin position="1"/>
        <end position="23"/>
    </location>
</feature>
<evidence type="ECO:0000313" key="3">
    <source>
        <dbReference type="EMBL" id="CAD8111506.1"/>
    </source>
</evidence>
<dbReference type="OrthoDB" id="295121at2759"/>
<comment type="caution">
    <text evidence="3">The sequence shown here is derived from an EMBL/GenBank/DDBJ whole genome shotgun (WGS) entry which is preliminary data.</text>
</comment>
<keyword evidence="4" id="KW-1185">Reference proteome</keyword>
<reference evidence="3" key="1">
    <citation type="submission" date="2021-01" db="EMBL/GenBank/DDBJ databases">
        <authorList>
            <consortium name="Genoscope - CEA"/>
            <person name="William W."/>
        </authorList>
    </citation>
    <scope>NUCLEOTIDE SEQUENCE</scope>
</reference>
<dbReference type="EMBL" id="CAJJDN010000098">
    <property type="protein sequence ID" value="CAD8111506.1"/>
    <property type="molecule type" value="Genomic_DNA"/>
</dbReference>
<evidence type="ECO:0000256" key="2">
    <source>
        <dbReference type="SAM" id="MobiDB-lite"/>
    </source>
</evidence>
<feature type="compositionally biased region" description="Polar residues" evidence="2">
    <location>
        <begin position="1"/>
        <end position="10"/>
    </location>
</feature>
<feature type="coiled-coil region" evidence="1">
    <location>
        <begin position="161"/>
        <end position="188"/>
    </location>
</feature>
<gene>
    <name evidence="3" type="ORF">PSON_ATCC_30995.1.T0980108</name>
</gene>
<sequence>MKLNTSTTNAPFIPQRPLSQNSSFVQGRMQTPPRVARFADTSPHASFEFEDLNSLSLEEINRELDQNINEVIMLLNRRKSLILNKKRRLKEEFSNKIADLKRYQYEDYVQDLQRIEDPLIQSLMQQKSLPKMQKLLGNVMRDQQDRKLMELSKSQEFWQYNKNVETEIDNLLKKLKYFDNELEKDNNEIYEICRQLDTIDDNIRDLLITKVDDNVQRAEPLFANKQRQQSILNGKLNQRNKLKDEKMNLIYKIIEELQRLRGLRQERINKLNIVFGDEENINMQNQNLQGLQNVQGSQQNLDQPQPSKLQAYMDFMEQFDNIALMREQISKLEQAEQGLLNDLDRLYRESDQVFSELIRRISEEAKTFNEWTENLKKRIRYIKANEYFFSQTNLPEQQNGLGNSLQLDLKEVSRKFKENMNYLKPLIEEDATIRAGLEKTGTTIQQFKNMILAIQNEKERRRELLQILENCARLRQEEDMKTEQLRNIELEINKKVQQKRNLEEDLDGVLGDADLNTFKKIESLLHDYDQELVHLNNQKRKIIKEIEEINQSVINLLARIKSEYDDILREILPKDWTNTYDLKKITDLKRMKNYLKKTFKRFGIMSD</sequence>